<keyword evidence="3" id="KW-1185">Reference proteome</keyword>
<organism evidence="2 3">
    <name type="scientific">Amycolatopsis albidoflavus</name>
    <dbReference type="NCBI Taxonomy" id="102226"/>
    <lineage>
        <taxon>Bacteria</taxon>
        <taxon>Bacillati</taxon>
        <taxon>Actinomycetota</taxon>
        <taxon>Actinomycetes</taxon>
        <taxon>Pseudonocardiales</taxon>
        <taxon>Pseudonocardiaceae</taxon>
        <taxon>Amycolatopsis</taxon>
    </lineage>
</organism>
<accession>A0ABW5IHP5</accession>
<sequence length="145" mass="16065">MPPAIEGPDVVLYRDRALLIICERPRPGAPPAVLRIPVRNCAAASLSIEPGLTGQELLRLDLSVRWGRDARLELPMWFSEQYRVLLQRLVDEVTAPPNPNPRPPGPPPAPVLAPLPVRRAPRDRNWVTFRSGDDDEVVVFDAGQG</sequence>
<reference evidence="3" key="1">
    <citation type="journal article" date="2019" name="Int. J. Syst. Evol. Microbiol.">
        <title>The Global Catalogue of Microorganisms (GCM) 10K type strain sequencing project: providing services to taxonomists for standard genome sequencing and annotation.</title>
        <authorList>
            <consortium name="The Broad Institute Genomics Platform"/>
            <consortium name="The Broad Institute Genome Sequencing Center for Infectious Disease"/>
            <person name="Wu L."/>
            <person name="Ma J."/>
        </authorList>
    </citation>
    <scope>NUCLEOTIDE SEQUENCE [LARGE SCALE GENOMIC DNA]</scope>
    <source>
        <strain evidence="3">CGMCC 4.7638</strain>
    </source>
</reference>
<evidence type="ECO:0000313" key="3">
    <source>
        <dbReference type="Proteomes" id="UP001597542"/>
    </source>
</evidence>
<evidence type="ECO:0000313" key="2">
    <source>
        <dbReference type="EMBL" id="MFD2487315.1"/>
    </source>
</evidence>
<feature type="region of interest" description="Disordered" evidence="1">
    <location>
        <begin position="93"/>
        <end position="117"/>
    </location>
</feature>
<gene>
    <name evidence="2" type="ORF">ACFSUT_44070</name>
</gene>
<dbReference type="EMBL" id="JBHUKQ010000026">
    <property type="protein sequence ID" value="MFD2487315.1"/>
    <property type="molecule type" value="Genomic_DNA"/>
</dbReference>
<dbReference type="RefSeq" id="WP_344287881.1">
    <property type="nucleotide sequence ID" value="NZ_BAAAHV010000031.1"/>
</dbReference>
<comment type="caution">
    <text evidence="2">The sequence shown here is derived from an EMBL/GenBank/DDBJ whole genome shotgun (WGS) entry which is preliminary data.</text>
</comment>
<proteinExistence type="predicted"/>
<dbReference type="Proteomes" id="UP001597542">
    <property type="component" value="Unassembled WGS sequence"/>
</dbReference>
<evidence type="ECO:0000256" key="1">
    <source>
        <dbReference type="SAM" id="MobiDB-lite"/>
    </source>
</evidence>
<feature type="compositionally biased region" description="Pro residues" evidence="1">
    <location>
        <begin position="96"/>
        <end position="113"/>
    </location>
</feature>
<protein>
    <submittedName>
        <fullName evidence="2">Uncharacterized protein</fullName>
    </submittedName>
</protein>
<name>A0ABW5IHP5_9PSEU</name>